<feature type="chain" id="PRO_5015633519" evidence="1">
    <location>
        <begin position="21"/>
        <end position="329"/>
    </location>
</feature>
<comment type="caution">
    <text evidence="2">The sequence shown here is derived from an EMBL/GenBank/DDBJ whole genome shotgun (WGS) entry which is preliminary data.</text>
</comment>
<dbReference type="EMBL" id="MQWA01000001">
    <property type="protein sequence ID" value="PQJ27845.1"/>
    <property type="molecule type" value="Genomic_DNA"/>
</dbReference>
<evidence type="ECO:0000313" key="3">
    <source>
        <dbReference type="Proteomes" id="UP000239907"/>
    </source>
</evidence>
<dbReference type="SUPFAM" id="SSF48239">
    <property type="entry name" value="Terpenoid cyclases/Protein prenyltransferases"/>
    <property type="match status" value="1"/>
</dbReference>
<keyword evidence="1" id="KW-0732">Signal</keyword>
<sequence>MFHKSISLLLTLTLAPQLWAQSIDRRQEDPIPATVETMYTRGLKLLASSQAANGSWPDSSGTYPGVVGLATLAFLAHGEDPNHGPYAKNIQRTIDYLIESQRDDNGYIGTSMYNHGFATLALAESYGAVEDPRIEKALNKAVELILSAQKRNPKGGWRYSPDSKDADTTISGCQIVALLAARNAGIPVPDSAIERALKYMSSCRDTTGAYGYTSRGGAKVTLTAIGSLCYSLAKMKDAKGYAKSLRYLTKNIEYRDTHYTYYFEYYMSQALFQADEETWKLWNSQNIRLLSATQQQNGSWLGNRGPAYSTASALLSLALNYRYLPIYEK</sequence>
<accession>A0A2S7TYL0</accession>
<name>A0A2S7TYL0_9BACT</name>
<feature type="signal peptide" evidence="1">
    <location>
        <begin position="1"/>
        <end position="20"/>
    </location>
</feature>
<keyword evidence="3" id="KW-1185">Reference proteome</keyword>
<organism evidence="2 3">
    <name type="scientific">Rubritalea profundi</name>
    <dbReference type="NCBI Taxonomy" id="1658618"/>
    <lineage>
        <taxon>Bacteria</taxon>
        <taxon>Pseudomonadati</taxon>
        <taxon>Verrucomicrobiota</taxon>
        <taxon>Verrucomicrobiia</taxon>
        <taxon>Verrucomicrobiales</taxon>
        <taxon>Rubritaleaceae</taxon>
        <taxon>Rubritalea</taxon>
    </lineage>
</organism>
<dbReference type="AlphaFoldDB" id="A0A2S7TYL0"/>
<dbReference type="Proteomes" id="UP000239907">
    <property type="component" value="Unassembled WGS sequence"/>
</dbReference>
<protein>
    <submittedName>
        <fullName evidence="2">Squalene--hopene cyclase</fullName>
    </submittedName>
</protein>
<proteinExistence type="predicted"/>
<dbReference type="InterPro" id="IPR008930">
    <property type="entry name" value="Terpenoid_cyclase/PrenylTrfase"/>
</dbReference>
<dbReference type="RefSeq" id="WP_105042338.1">
    <property type="nucleotide sequence ID" value="NZ_MQWA01000001.1"/>
</dbReference>
<dbReference type="OrthoDB" id="185817at2"/>
<gene>
    <name evidence="2" type="ORF">BSZ32_04585</name>
</gene>
<reference evidence="2 3" key="1">
    <citation type="submission" date="2016-12" db="EMBL/GenBank/DDBJ databases">
        <title>Study of bacterial adaptation to deep sea.</title>
        <authorList>
            <person name="Song J."/>
            <person name="Yoshizawa S."/>
            <person name="Kogure K."/>
        </authorList>
    </citation>
    <scope>NUCLEOTIDE SEQUENCE [LARGE SCALE GENOMIC DNA]</scope>
    <source>
        <strain evidence="2 3">SAORIC-165</strain>
    </source>
</reference>
<dbReference type="Gene3D" id="1.50.10.20">
    <property type="match status" value="2"/>
</dbReference>
<dbReference type="CDD" id="cd00688">
    <property type="entry name" value="ISOPREN_C2_like"/>
    <property type="match status" value="1"/>
</dbReference>
<evidence type="ECO:0000313" key="2">
    <source>
        <dbReference type="EMBL" id="PQJ27845.1"/>
    </source>
</evidence>
<evidence type="ECO:0000256" key="1">
    <source>
        <dbReference type="SAM" id="SignalP"/>
    </source>
</evidence>